<comment type="caution">
    <text evidence="1">The sequence shown here is derived from an EMBL/GenBank/DDBJ whole genome shotgun (WGS) entry which is preliminary data.</text>
</comment>
<accession>A0A316KXF5</accession>
<dbReference type="RefSeq" id="WP_109662219.1">
    <property type="nucleotide sequence ID" value="NZ_QGEG01000002.1"/>
</dbReference>
<dbReference type="PROSITE" id="PS51257">
    <property type="entry name" value="PROKAR_LIPOPROTEIN"/>
    <property type="match status" value="1"/>
</dbReference>
<sequence>MKKATILFLALAIGACKPATKKEETMKAVQEETVEPNPKFPEAMEKIFEAHGGLAVWKEQRTLTYDMPKKDFTETHTIDLWSRKDRVDSEQFSLGSDGKEVWLLDTEKNYKGDAGFYHNLMFYFYAMPFVLADDGIIYSETEDLVYDDKSYPGIRISYESGVGTSSKDEYFIYFDSNTHQMAWLGYTVTYRTGEVSETVKWIRYNDWQTIDGAVLPKSITWYNFEGKKILDARSTVQFENVTLSKASLPNEFYAKPEKAEFVTVKKN</sequence>
<dbReference type="EMBL" id="QGEG01000002">
    <property type="protein sequence ID" value="PWL38346.1"/>
    <property type="molecule type" value="Genomic_DNA"/>
</dbReference>
<dbReference type="AlphaFoldDB" id="A0A316KXF5"/>
<evidence type="ECO:0008006" key="3">
    <source>
        <dbReference type="Google" id="ProtNLM"/>
    </source>
</evidence>
<proteinExistence type="predicted"/>
<protein>
    <recommendedName>
        <fullName evidence="3">Threonine synthase</fullName>
    </recommendedName>
</protein>
<evidence type="ECO:0000313" key="1">
    <source>
        <dbReference type="EMBL" id="PWL38346.1"/>
    </source>
</evidence>
<reference evidence="1 2" key="1">
    <citation type="submission" date="2018-05" db="EMBL/GenBank/DDBJ databases">
        <title>Complete genome sequence of Flagellimonas aquimarina ECD12 isolated from seaweed Ecklonia cava.</title>
        <authorList>
            <person name="Choi S."/>
            <person name="Seong C."/>
        </authorList>
    </citation>
    <scope>NUCLEOTIDE SEQUENCE [LARGE SCALE GENOMIC DNA]</scope>
    <source>
        <strain evidence="1 2">ECD12</strain>
    </source>
</reference>
<dbReference type="Proteomes" id="UP000245762">
    <property type="component" value="Unassembled WGS sequence"/>
</dbReference>
<keyword evidence="2" id="KW-1185">Reference proteome</keyword>
<gene>
    <name evidence="1" type="ORF">DKG77_08720</name>
</gene>
<organism evidence="1 2">
    <name type="scientific">Flagellimonas aquimarina</name>
    <dbReference type="NCBI Taxonomy" id="2201895"/>
    <lineage>
        <taxon>Bacteria</taxon>
        <taxon>Pseudomonadati</taxon>
        <taxon>Bacteroidota</taxon>
        <taxon>Flavobacteriia</taxon>
        <taxon>Flavobacteriales</taxon>
        <taxon>Flavobacteriaceae</taxon>
        <taxon>Flagellimonas</taxon>
    </lineage>
</organism>
<dbReference type="OrthoDB" id="282859at2"/>
<name>A0A316KXF5_9FLAO</name>
<evidence type="ECO:0000313" key="2">
    <source>
        <dbReference type="Proteomes" id="UP000245762"/>
    </source>
</evidence>